<protein>
    <submittedName>
        <fullName evidence="1">Uncharacterized protein</fullName>
    </submittedName>
</protein>
<reference evidence="1" key="1">
    <citation type="submission" date="2022-07" db="EMBL/GenBank/DDBJ databases">
        <title>Phylogenomic reconstructions and comparative analyses of Kickxellomycotina fungi.</title>
        <authorList>
            <person name="Reynolds N.K."/>
            <person name="Stajich J.E."/>
            <person name="Barry K."/>
            <person name="Grigoriev I.V."/>
            <person name="Crous P."/>
            <person name="Smith M.E."/>
        </authorList>
    </citation>
    <scope>NUCLEOTIDE SEQUENCE</scope>
    <source>
        <strain evidence="1">Benny 63K</strain>
    </source>
</reference>
<proteinExistence type="predicted"/>
<keyword evidence="2" id="KW-1185">Reference proteome</keyword>
<dbReference type="Proteomes" id="UP001150581">
    <property type="component" value="Unassembled WGS sequence"/>
</dbReference>
<evidence type="ECO:0000313" key="2">
    <source>
        <dbReference type="Proteomes" id="UP001150581"/>
    </source>
</evidence>
<sequence>MSMITLGLSRSHGVYQEHYVLREFFGQPTASVSWIGSVQNTMLNLCGVAVGILSQLYDTRVLCAVASFAMGLAFILASFSTQIWQLVLTQGVMYGTAASFPYILGVTIPLQWIKRRRGLALAFVYMGSGVGGMWISIFTRSCIESLGRQWTNRIIGCIIMVLGIGLSPLIISRRPPASKVSKSPESNSCGVKPRKLLDFSVVLEWQFLLIAAASFFAMGPNTIPYLLMPTYVVNVLKETTNLGSLLVTIINVSGIFGRFAAGMLADRFGPINILLIWVLLAAFSQLGLWLPFNSAPAIIASASLFGVTGASFVGMIINTLSHVYGVGRITYISGLIYMTYSFSSLLVAQTASMMLDTVGHGIDYTWPIVYTGMLLIVAFAIILVLRIKLSKKLFDHI</sequence>
<evidence type="ECO:0000313" key="1">
    <source>
        <dbReference type="EMBL" id="KAJ1901821.1"/>
    </source>
</evidence>
<organism evidence="1 2">
    <name type="scientific">Kickxella alabastrina</name>
    <dbReference type="NCBI Taxonomy" id="61397"/>
    <lineage>
        <taxon>Eukaryota</taxon>
        <taxon>Fungi</taxon>
        <taxon>Fungi incertae sedis</taxon>
        <taxon>Zoopagomycota</taxon>
        <taxon>Kickxellomycotina</taxon>
        <taxon>Kickxellomycetes</taxon>
        <taxon>Kickxellales</taxon>
        <taxon>Kickxellaceae</taxon>
        <taxon>Kickxella</taxon>
    </lineage>
</organism>
<dbReference type="EMBL" id="JANBPG010000014">
    <property type="protein sequence ID" value="KAJ1901821.1"/>
    <property type="molecule type" value="Genomic_DNA"/>
</dbReference>
<comment type="caution">
    <text evidence="1">The sequence shown here is derived from an EMBL/GenBank/DDBJ whole genome shotgun (WGS) entry which is preliminary data.</text>
</comment>
<accession>A0ACC1IVY6</accession>
<gene>
    <name evidence="1" type="ORF">LPJ66_000492</name>
</gene>
<name>A0ACC1IVY6_9FUNG</name>